<evidence type="ECO:0000313" key="1">
    <source>
        <dbReference type="EMBL" id="ALO49666.1"/>
    </source>
</evidence>
<dbReference type="AlphaFoldDB" id="A0A0S2KP04"/>
<dbReference type="EMBL" id="CP013195">
    <property type="protein sequence ID" value="ALO49666.1"/>
    <property type="molecule type" value="Genomic_DNA"/>
</dbReference>
<protein>
    <submittedName>
        <fullName evidence="1">Uncharacterized protein</fullName>
    </submittedName>
</protein>
<dbReference type="OrthoDB" id="1030740at2"/>
<evidence type="ECO:0000313" key="2">
    <source>
        <dbReference type="Proteomes" id="UP000056252"/>
    </source>
</evidence>
<dbReference type="PROSITE" id="PS51257">
    <property type="entry name" value="PROKAR_LIPOPROTEIN"/>
    <property type="match status" value="1"/>
</dbReference>
<accession>A0A0S2KP04</accession>
<reference evidence="2" key="1">
    <citation type="submission" date="2015-11" db="EMBL/GenBank/DDBJ databases">
        <authorList>
            <person name="Holder M.E."/>
            <person name="Ajami N.J."/>
            <person name="Petrosino J.F."/>
        </authorList>
    </citation>
    <scope>NUCLEOTIDE SEQUENCE [LARGE SCALE GENOMIC DNA]</scope>
    <source>
        <strain evidence="2">F0113</strain>
    </source>
</reference>
<dbReference type="Proteomes" id="UP000056252">
    <property type="component" value="Chromosome"/>
</dbReference>
<dbReference type="KEGG" id="peo:AS203_11710"/>
<keyword evidence="2" id="KW-1185">Reference proteome</keyword>
<organism evidence="1 2">
    <name type="scientific">Hoylesella enoeca</name>
    <dbReference type="NCBI Taxonomy" id="76123"/>
    <lineage>
        <taxon>Bacteria</taxon>
        <taxon>Pseudomonadati</taxon>
        <taxon>Bacteroidota</taxon>
        <taxon>Bacteroidia</taxon>
        <taxon>Bacteroidales</taxon>
        <taxon>Prevotellaceae</taxon>
        <taxon>Hoylesella</taxon>
    </lineage>
</organism>
<dbReference type="RefSeq" id="WP_060544502.1">
    <property type="nucleotide sequence ID" value="NZ_CP013195.1"/>
</dbReference>
<name>A0A0S2KP04_9BACT</name>
<sequence length="575" mass="65274">METKRKWIDKWLTLAKMGILLPVCLFYGCTQIEDGGMISISEGKTNKDAAKFIQTINNQPEQLAAYHRLLAGKKPLYNSVKLSYSTEYGMVYFIPFQDPSSQVISGAIYYPVEYEMREDDSVILKDALHSPKLVDADILNNEIPITQRFLYSHEFAHLAKNGLKTEKHLLDYEFLKDSAIAVDINNAPMTRTYPFECIDLELFFMADYFGYSPGIIYGVSTETIMEWARDIIRSMNREPNTCRFYVTGIRRASILIPLENDLGSYNSILGFVETFIRNLKMKAFNRDFHLTVQYTFSIAQLSNYSEHGGYIVIPGGHSGATGSVETDNSNDKDPSGKTAYDEFEKDCNSIQESEDLKTEIDSFMKILDSAKELKGTNYRYIEFSEFTDSVHRNNSIEYAVAVGLYDYGEKRISKIQTMHLPNKGTVSTQPSTIFTVHNHGNQTPPSPLDLKEVCEMATDTTRRNFKGYLIYADKDSTFYGLTITDREKAAKLFDSIKDEIAPNNNFKIDGKCENYLESNNSLYEGFSYNDVMIARLALVIKHFGGGIGITKYKKKAKNNITTYGIGKNDKPVKCE</sequence>
<gene>
    <name evidence="1" type="ORF">AS203_11710</name>
</gene>
<dbReference type="STRING" id="76123.AS203_11710"/>
<proteinExistence type="predicted"/>